<dbReference type="OrthoDB" id="833520at2"/>
<keyword evidence="2" id="KW-0238">DNA-binding</keyword>
<dbReference type="SUPFAM" id="SSF53822">
    <property type="entry name" value="Periplasmic binding protein-like I"/>
    <property type="match status" value="1"/>
</dbReference>
<dbReference type="Pfam" id="PF13377">
    <property type="entry name" value="Peripla_BP_3"/>
    <property type="match status" value="1"/>
</dbReference>
<dbReference type="InterPro" id="IPR046335">
    <property type="entry name" value="LacI/GalR-like_sensor"/>
</dbReference>
<dbReference type="SMART" id="SM00354">
    <property type="entry name" value="HTH_LACI"/>
    <property type="match status" value="1"/>
</dbReference>
<feature type="domain" description="HTH lacI-type" evidence="4">
    <location>
        <begin position="6"/>
        <end position="60"/>
    </location>
</feature>
<dbReference type="EMBL" id="QXED01000008">
    <property type="protein sequence ID" value="RIV19467.1"/>
    <property type="molecule type" value="Genomic_DNA"/>
</dbReference>
<evidence type="ECO:0000256" key="3">
    <source>
        <dbReference type="ARBA" id="ARBA00023163"/>
    </source>
</evidence>
<dbReference type="PROSITE" id="PS00717">
    <property type="entry name" value="SIGMA54_1"/>
    <property type="match status" value="1"/>
</dbReference>
<dbReference type="Pfam" id="PF00356">
    <property type="entry name" value="LacI"/>
    <property type="match status" value="1"/>
</dbReference>
<dbReference type="Gene3D" id="1.10.260.40">
    <property type="entry name" value="lambda repressor-like DNA-binding domains"/>
    <property type="match status" value="1"/>
</dbReference>
<dbReference type="InterPro" id="IPR010982">
    <property type="entry name" value="Lambda_DNA-bd_dom_sf"/>
</dbReference>
<dbReference type="CDD" id="cd06267">
    <property type="entry name" value="PBP1_LacI_sugar_binding-like"/>
    <property type="match status" value="1"/>
</dbReference>
<dbReference type="SUPFAM" id="SSF47413">
    <property type="entry name" value="lambda repressor-like DNA-binding domains"/>
    <property type="match status" value="1"/>
</dbReference>
<organism evidence="5 6">
    <name type="scientific">Fibrisoma montanum</name>
    <dbReference type="NCBI Taxonomy" id="2305895"/>
    <lineage>
        <taxon>Bacteria</taxon>
        <taxon>Pseudomonadati</taxon>
        <taxon>Bacteroidota</taxon>
        <taxon>Cytophagia</taxon>
        <taxon>Cytophagales</taxon>
        <taxon>Spirosomataceae</taxon>
        <taxon>Fibrisoma</taxon>
    </lineage>
</organism>
<keyword evidence="3" id="KW-0804">Transcription</keyword>
<comment type="caution">
    <text evidence="5">The sequence shown here is derived from an EMBL/GenBank/DDBJ whole genome shotgun (WGS) entry which is preliminary data.</text>
</comment>
<reference evidence="5 6" key="1">
    <citation type="submission" date="2018-08" db="EMBL/GenBank/DDBJ databases">
        <title>Fibrisoma montanum sp. nov., isolated from Danxia mountain soil.</title>
        <authorList>
            <person name="Huang Y."/>
        </authorList>
    </citation>
    <scope>NUCLEOTIDE SEQUENCE [LARGE SCALE GENOMIC DNA]</scope>
    <source>
        <strain evidence="5 6">HYT19</strain>
    </source>
</reference>
<dbReference type="AlphaFoldDB" id="A0A418M1C5"/>
<keyword evidence="1" id="KW-0805">Transcription regulation</keyword>
<sequence length="352" mass="39209">MKSAPVTIKDIAKALNISISTVSRALRGMPEIHPDTRSAVMRLAEEWDYQPNQLAKNLAKSRTRTIGVIVPNLSYYFFSAMLNSIEEAAIQAGYSVLVCQSNESYLRETMQIQNLLRSQVEGFILSLSRDTSNCAHVERLIQKNVPLVLFDRYADNMATSKVMVDNHEAAFKATEHLIENGCRRIAFLAGPPQLLLSNQRLAGYREALTKHGLYTGDQYVFHCDYTQENTLMQTLALMSLPQPPDGLLTVSDRIAYPAMYAMKQKGVRIPDDVAVVSFNNEPLSSLFSPSLTSISQPIQEMGMETVRLLLRQLEATDSPIAPETTVMPTQLVVRESSLRMMTDEVLTGALSS</sequence>
<dbReference type="PANTHER" id="PTHR30146:SF109">
    <property type="entry name" value="HTH-TYPE TRANSCRIPTIONAL REGULATOR GALS"/>
    <property type="match status" value="1"/>
</dbReference>
<evidence type="ECO:0000259" key="4">
    <source>
        <dbReference type="PROSITE" id="PS50932"/>
    </source>
</evidence>
<keyword evidence="6" id="KW-1185">Reference proteome</keyword>
<dbReference type="GO" id="GO:0000976">
    <property type="term" value="F:transcription cis-regulatory region binding"/>
    <property type="evidence" value="ECO:0007669"/>
    <property type="project" value="TreeGrafter"/>
</dbReference>
<dbReference type="PROSITE" id="PS50932">
    <property type="entry name" value="HTH_LACI_2"/>
    <property type="match status" value="1"/>
</dbReference>
<dbReference type="InterPro" id="IPR028082">
    <property type="entry name" value="Peripla_BP_I"/>
</dbReference>
<gene>
    <name evidence="5" type="ORF">DYU11_25570</name>
</gene>
<evidence type="ECO:0000256" key="2">
    <source>
        <dbReference type="ARBA" id="ARBA00023125"/>
    </source>
</evidence>
<dbReference type="PANTHER" id="PTHR30146">
    <property type="entry name" value="LACI-RELATED TRANSCRIPTIONAL REPRESSOR"/>
    <property type="match status" value="1"/>
</dbReference>
<evidence type="ECO:0000313" key="6">
    <source>
        <dbReference type="Proteomes" id="UP000283523"/>
    </source>
</evidence>
<dbReference type="Proteomes" id="UP000283523">
    <property type="component" value="Unassembled WGS sequence"/>
</dbReference>
<proteinExistence type="predicted"/>
<protein>
    <submittedName>
        <fullName evidence="5">LacI family transcriptional regulator</fullName>
    </submittedName>
</protein>
<dbReference type="RefSeq" id="WP_119670571.1">
    <property type="nucleotide sequence ID" value="NZ_QXED01000008.1"/>
</dbReference>
<dbReference type="CDD" id="cd01392">
    <property type="entry name" value="HTH_LacI"/>
    <property type="match status" value="1"/>
</dbReference>
<evidence type="ECO:0000256" key="1">
    <source>
        <dbReference type="ARBA" id="ARBA00023015"/>
    </source>
</evidence>
<dbReference type="GO" id="GO:0016987">
    <property type="term" value="F:sigma factor activity"/>
    <property type="evidence" value="ECO:0007669"/>
    <property type="project" value="InterPro"/>
</dbReference>
<dbReference type="GO" id="GO:0001216">
    <property type="term" value="F:DNA-binding transcription activator activity"/>
    <property type="evidence" value="ECO:0007669"/>
    <property type="project" value="InterPro"/>
</dbReference>
<dbReference type="InterPro" id="IPR000843">
    <property type="entry name" value="HTH_LacI"/>
</dbReference>
<evidence type="ECO:0000313" key="5">
    <source>
        <dbReference type="EMBL" id="RIV19467.1"/>
    </source>
</evidence>
<accession>A0A418M1C5</accession>
<dbReference type="InterPro" id="IPR000394">
    <property type="entry name" value="RNA_pol_sigma_54"/>
</dbReference>
<name>A0A418M1C5_9BACT</name>
<dbReference type="Gene3D" id="3.40.50.2300">
    <property type="match status" value="2"/>
</dbReference>